<name>A0A093IR19_EURHL</name>
<proteinExistence type="predicted"/>
<dbReference type="EMBL" id="KK562069">
    <property type="protein sequence ID" value="KFW02027.1"/>
    <property type="molecule type" value="Genomic_DNA"/>
</dbReference>
<reference evidence="2 3" key="1">
    <citation type="submission" date="2014-04" db="EMBL/GenBank/DDBJ databases">
        <title>Genome evolution of avian class.</title>
        <authorList>
            <person name="Zhang G."/>
            <person name="Li C."/>
        </authorList>
    </citation>
    <scope>NUCLEOTIDE SEQUENCE [LARGE SCALE GENOMIC DNA]</scope>
    <source>
        <strain evidence="2">BGI_N326</strain>
    </source>
</reference>
<accession>A0A093IR19</accession>
<organism evidence="2 3">
    <name type="scientific">Eurypyga helias</name>
    <name type="common">Sunbittern</name>
    <name type="synonym">Ardea helias</name>
    <dbReference type="NCBI Taxonomy" id="54383"/>
    <lineage>
        <taxon>Eukaryota</taxon>
        <taxon>Metazoa</taxon>
        <taxon>Chordata</taxon>
        <taxon>Craniata</taxon>
        <taxon>Vertebrata</taxon>
        <taxon>Euteleostomi</taxon>
        <taxon>Archelosauria</taxon>
        <taxon>Archosauria</taxon>
        <taxon>Dinosauria</taxon>
        <taxon>Saurischia</taxon>
        <taxon>Theropoda</taxon>
        <taxon>Coelurosauria</taxon>
        <taxon>Aves</taxon>
        <taxon>Neognathae</taxon>
        <taxon>Neoaves</taxon>
        <taxon>Phaethontimorphae</taxon>
        <taxon>Eurypygiformes</taxon>
        <taxon>Eurypygidae</taxon>
        <taxon>Eurypyga</taxon>
    </lineage>
</organism>
<feature type="non-terminal residue" evidence="2">
    <location>
        <position position="1"/>
    </location>
</feature>
<evidence type="ECO:0000313" key="3">
    <source>
        <dbReference type="Proteomes" id="UP000054232"/>
    </source>
</evidence>
<evidence type="ECO:0008006" key="4">
    <source>
        <dbReference type="Google" id="ProtNLM"/>
    </source>
</evidence>
<keyword evidence="3" id="KW-1185">Reference proteome</keyword>
<evidence type="ECO:0000313" key="2">
    <source>
        <dbReference type="EMBL" id="KFW02027.1"/>
    </source>
</evidence>
<gene>
    <name evidence="2" type="ORF">N326_05673</name>
</gene>
<dbReference type="Proteomes" id="UP000054232">
    <property type="component" value="Unassembled WGS sequence"/>
</dbReference>
<dbReference type="AlphaFoldDB" id="A0A093IR19"/>
<feature type="chain" id="PRO_5001885118" description="Secreted protein" evidence="1">
    <location>
        <begin position="19"/>
        <end position="83"/>
    </location>
</feature>
<sequence>VLVFVLLLVLLVLDLVEVLVGGNGHPGDQQHHLAEADLRILIDIEVLHDFINGGLVFHMLRRKGQVRKLLLNQKLQLHLAQGV</sequence>
<feature type="signal peptide" evidence="1">
    <location>
        <begin position="1"/>
        <end position="18"/>
    </location>
</feature>
<keyword evidence="1" id="KW-0732">Signal</keyword>
<feature type="non-terminal residue" evidence="2">
    <location>
        <position position="83"/>
    </location>
</feature>
<protein>
    <recommendedName>
        <fullName evidence="4">Secreted protein</fullName>
    </recommendedName>
</protein>
<evidence type="ECO:0000256" key="1">
    <source>
        <dbReference type="SAM" id="SignalP"/>
    </source>
</evidence>